<protein>
    <recommendedName>
        <fullName evidence="8">Rhodopsin domain-containing protein</fullName>
    </recommendedName>
</protein>
<feature type="transmembrane region" description="Helical" evidence="7">
    <location>
        <begin position="59"/>
        <end position="81"/>
    </location>
</feature>
<evidence type="ECO:0000259" key="8">
    <source>
        <dbReference type="Pfam" id="PF20684"/>
    </source>
</evidence>
<evidence type="ECO:0000256" key="6">
    <source>
        <dbReference type="SAM" id="MobiDB-lite"/>
    </source>
</evidence>
<sequence length="354" mass="39728">MADSLNTAKVQQDLCHLSNESKQQDVYIYTITCYTIAASFVLLRVIGRMVTRRFALDDYIVVAALLLTAVPLGIVLKMAGVGFGEHLWNLQEGQLLQNLRLFYVAWITYTFVLGLTKISLTLLYKEVFTSPGARLGSLVLLGWIAINTLILIFLTIFNCSPVSAFWDRDIKHAKCFDINIIAYSNSASAIAQDVALLIFPLACIRTLNMKRWRKIMVGFMFAIGTLTTIDPTWDYVPITVWTEIELACCFACLSLPAIRMLLRRILPDNFFSTVTSRYRSFLATVPDLGVKSTEPKPIPTSRGFGSWMQISSDHDQVTGTSSEMDVLSRASIDKLSPESRREEARIEKAKNPDV</sequence>
<organism evidence="9 10">
    <name type="scientific">Curvularia clavata</name>
    <dbReference type="NCBI Taxonomy" id="95742"/>
    <lineage>
        <taxon>Eukaryota</taxon>
        <taxon>Fungi</taxon>
        <taxon>Dikarya</taxon>
        <taxon>Ascomycota</taxon>
        <taxon>Pezizomycotina</taxon>
        <taxon>Dothideomycetes</taxon>
        <taxon>Pleosporomycetidae</taxon>
        <taxon>Pleosporales</taxon>
        <taxon>Pleosporineae</taxon>
        <taxon>Pleosporaceae</taxon>
        <taxon>Curvularia</taxon>
    </lineage>
</organism>
<evidence type="ECO:0000256" key="3">
    <source>
        <dbReference type="ARBA" id="ARBA00022989"/>
    </source>
</evidence>
<proteinExistence type="inferred from homology"/>
<dbReference type="OrthoDB" id="408702at2759"/>
<keyword evidence="10" id="KW-1185">Reference proteome</keyword>
<dbReference type="EMBL" id="CP089274">
    <property type="protein sequence ID" value="USP74619.1"/>
    <property type="molecule type" value="Genomic_DNA"/>
</dbReference>
<feature type="transmembrane region" description="Helical" evidence="7">
    <location>
        <begin position="239"/>
        <end position="262"/>
    </location>
</feature>
<keyword evidence="4 7" id="KW-0472">Membrane</keyword>
<comment type="similarity">
    <text evidence="5">Belongs to the SAT4 family.</text>
</comment>
<name>A0A9Q9DQF2_CURCL</name>
<evidence type="ECO:0000256" key="5">
    <source>
        <dbReference type="ARBA" id="ARBA00038359"/>
    </source>
</evidence>
<dbReference type="PANTHER" id="PTHR33048">
    <property type="entry name" value="PTH11-LIKE INTEGRAL MEMBRANE PROTEIN (AFU_ORTHOLOGUE AFUA_5G11245)"/>
    <property type="match status" value="1"/>
</dbReference>
<feature type="transmembrane region" description="Helical" evidence="7">
    <location>
        <begin position="135"/>
        <end position="157"/>
    </location>
</feature>
<evidence type="ECO:0000256" key="2">
    <source>
        <dbReference type="ARBA" id="ARBA00022692"/>
    </source>
</evidence>
<feature type="transmembrane region" description="Helical" evidence="7">
    <location>
        <begin position="26"/>
        <end position="47"/>
    </location>
</feature>
<keyword evidence="2 7" id="KW-0812">Transmembrane</keyword>
<dbReference type="Proteomes" id="UP001056012">
    <property type="component" value="Chromosome 1"/>
</dbReference>
<feature type="transmembrane region" description="Helical" evidence="7">
    <location>
        <begin position="215"/>
        <end position="233"/>
    </location>
</feature>
<feature type="domain" description="Rhodopsin" evidence="8">
    <location>
        <begin position="43"/>
        <end position="264"/>
    </location>
</feature>
<accession>A0A9Q9DQF2</accession>
<evidence type="ECO:0000256" key="1">
    <source>
        <dbReference type="ARBA" id="ARBA00004141"/>
    </source>
</evidence>
<dbReference type="Pfam" id="PF20684">
    <property type="entry name" value="Fung_rhodopsin"/>
    <property type="match status" value="1"/>
</dbReference>
<gene>
    <name evidence="9" type="ORF">yc1106_01893</name>
</gene>
<dbReference type="InterPro" id="IPR052337">
    <property type="entry name" value="SAT4-like"/>
</dbReference>
<feature type="region of interest" description="Disordered" evidence="6">
    <location>
        <begin position="332"/>
        <end position="354"/>
    </location>
</feature>
<evidence type="ECO:0000256" key="7">
    <source>
        <dbReference type="SAM" id="Phobius"/>
    </source>
</evidence>
<dbReference type="InterPro" id="IPR049326">
    <property type="entry name" value="Rhodopsin_dom_fungi"/>
</dbReference>
<dbReference type="AlphaFoldDB" id="A0A9Q9DQF2"/>
<evidence type="ECO:0000256" key="4">
    <source>
        <dbReference type="ARBA" id="ARBA00023136"/>
    </source>
</evidence>
<evidence type="ECO:0000313" key="10">
    <source>
        <dbReference type="Proteomes" id="UP001056012"/>
    </source>
</evidence>
<reference evidence="9" key="1">
    <citation type="submission" date="2021-12" db="EMBL/GenBank/DDBJ databases">
        <title>Curvularia clavata genome.</title>
        <authorList>
            <person name="Cao Y."/>
        </authorList>
    </citation>
    <scope>NUCLEOTIDE SEQUENCE</scope>
    <source>
        <strain evidence="9">Yc1106</strain>
    </source>
</reference>
<comment type="subcellular location">
    <subcellularLocation>
        <location evidence="1">Membrane</location>
        <topology evidence="1">Multi-pass membrane protein</topology>
    </subcellularLocation>
</comment>
<dbReference type="VEuPathDB" id="FungiDB:yc1106_01893"/>
<keyword evidence="3 7" id="KW-1133">Transmembrane helix</keyword>
<dbReference type="PANTHER" id="PTHR33048:SF131">
    <property type="entry name" value="INTEGRAL MEMBRANE PROTEIN"/>
    <property type="match status" value="1"/>
</dbReference>
<dbReference type="GO" id="GO:0016020">
    <property type="term" value="C:membrane"/>
    <property type="evidence" value="ECO:0007669"/>
    <property type="project" value="UniProtKB-SubCell"/>
</dbReference>
<feature type="transmembrane region" description="Helical" evidence="7">
    <location>
        <begin position="180"/>
        <end position="203"/>
    </location>
</feature>
<feature type="transmembrane region" description="Helical" evidence="7">
    <location>
        <begin position="101"/>
        <end position="123"/>
    </location>
</feature>
<evidence type="ECO:0000313" key="9">
    <source>
        <dbReference type="EMBL" id="USP74619.1"/>
    </source>
</evidence>